<evidence type="ECO:0000256" key="6">
    <source>
        <dbReference type="ARBA" id="ARBA00023136"/>
    </source>
</evidence>
<feature type="transmembrane region" description="Helical" evidence="7">
    <location>
        <begin position="197"/>
        <end position="219"/>
    </location>
</feature>
<proteinExistence type="predicted"/>
<organism evidence="8 9">
    <name type="scientific">Roseburia inulinivorans</name>
    <dbReference type="NCBI Taxonomy" id="360807"/>
    <lineage>
        <taxon>Bacteria</taxon>
        <taxon>Bacillati</taxon>
        <taxon>Bacillota</taxon>
        <taxon>Clostridia</taxon>
        <taxon>Lachnospirales</taxon>
        <taxon>Lachnospiraceae</taxon>
        <taxon>Roseburia</taxon>
    </lineage>
</organism>
<dbReference type="PANTHER" id="PTHR43549">
    <property type="entry name" value="MULTIDRUG RESISTANCE PROTEIN YPNP-RELATED"/>
    <property type="match status" value="1"/>
</dbReference>
<dbReference type="NCBIfam" id="TIGR00797">
    <property type="entry name" value="matE"/>
    <property type="match status" value="1"/>
</dbReference>
<dbReference type="STRING" id="360807.ERS852392_02962"/>
<evidence type="ECO:0000256" key="4">
    <source>
        <dbReference type="ARBA" id="ARBA00022692"/>
    </source>
</evidence>
<keyword evidence="2" id="KW-0813">Transport</keyword>
<evidence type="ECO:0000256" key="5">
    <source>
        <dbReference type="ARBA" id="ARBA00022989"/>
    </source>
</evidence>
<accession>A0A0M6X0Z9</accession>
<evidence type="ECO:0000256" key="3">
    <source>
        <dbReference type="ARBA" id="ARBA00022475"/>
    </source>
</evidence>
<dbReference type="PIRSF" id="PIRSF006603">
    <property type="entry name" value="DinF"/>
    <property type="match status" value="1"/>
</dbReference>
<keyword evidence="3" id="KW-1003">Cell membrane</keyword>
<evidence type="ECO:0000313" key="8">
    <source>
        <dbReference type="EMBL" id="CRL43164.1"/>
    </source>
</evidence>
<keyword evidence="6 7" id="KW-0472">Membrane</keyword>
<keyword evidence="5 7" id="KW-1133">Transmembrane helix</keyword>
<feature type="transmembrane region" description="Helical" evidence="7">
    <location>
        <begin position="320"/>
        <end position="344"/>
    </location>
</feature>
<protein>
    <submittedName>
        <fullName evidence="8">MatE efflux family protein</fullName>
    </submittedName>
</protein>
<dbReference type="Pfam" id="PF01554">
    <property type="entry name" value="MatE"/>
    <property type="match status" value="2"/>
</dbReference>
<dbReference type="GO" id="GO:0005886">
    <property type="term" value="C:plasma membrane"/>
    <property type="evidence" value="ECO:0007669"/>
    <property type="project" value="UniProtKB-SubCell"/>
</dbReference>
<feature type="transmembrane region" description="Helical" evidence="7">
    <location>
        <begin position="12"/>
        <end position="31"/>
    </location>
</feature>
<gene>
    <name evidence="8" type="ORF">RIL183_08541</name>
</gene>
<feature type="transmembrane region" description="Helical" evidence="7">
    <location>
        <begin position="142"/>
        <end position="163"/>
    </location>
</feature>
<feature type="transmembrane region" description="Helical" evidence="7">
    <location>
        <begin position="356"/>
        <end position="374"/>
    </location>
</feature>
<dbReference type="OrthoDB" id="9776324at2"/>
<feature type="transmembrane region" description="Helical" evidence="7">
    <location>
        <begin position="386"/>
        <end position="405"/>
    </location>
</feature>
<feature type="transmembrane region" description="Helical" evidence="7">
    <location>
        <begin position="62"/>
        <end position="87"/>
    </location>
</feature>
<keyword evidence="9" id="KW-1185">Reference proteome</keyword>
<evidence type="ECO:0000256" key="7">
    <source>
        <dbReference type="SAM" id="Phobius"/>
    </source>
</evidence>
<reference evidence="9" key="1">
    <citation type="submission" date="2015-05" db="EMBL/GenBank/DDBJ databases">
        <authorList>
            <consortium name="Pathogen Informatics"/>
        </authorList>
    </citation>
    <scope>NUCLEOTIDE SEQUENCE [LARGE SCALE GENOMIC DNA]</scope>
    <source>
        <strain evidence="9">L1-83</strain>
    </source>
</reference>
<feature type="transmembrane region" description="Helical" evidence="7">
    <location>
        <begin position="99"/>
        <end position="122"/>
    </location>
</feature>
<feature type="transmembrane region" description="Helical" evidence="7">
    <location>
        <begin position="417"/>
        <end position="439"/>
    </location>
</feature>
<keyword evidence="4 7" id="KW-0812">Transmembrane</keyword>
<dbReference type="InterPro" id="IPR002528">
    <property type="entry name" value="MATE_fam"/>
</dbReference>
<dbReference type="PANTHER" id="PTHR43549:SF3">
    <property type="entry name" value="MULTIDRUG RESISTANCE PROTEIN YPNP-RELATED"/>
    <property type="match status" value="1"/>
</dbReference>
<sequence length="448" mass="48952">MTTQEKNGITEGVIWKQLLIFFFPILVGSFFQQLYNTVDSVIVGQFVGKEALSSVGGSAGQIISLVVGFFTGVSTGATVIISQYFGAGKKEEIEESLHTAYAFALVGGLVLGIAGIVFAPQMLLWMNTPEELIAESVLYVRVYFSGLIFIFIYNMGAAILRAVGDSKRPLYYLIVCSVVNIILDLLLILVIPLGVLGAAIATLIAQAVSAVLVTVTLMYRTEGMKLCLSQIRMYKRMLQSILKIGLPAGFEAIMYSISNIIVQVSINNFGVDTMAAWTAYSKIDFIFWMINSAFGISVMTFVGQNYGAGKWDRIRRGTKICLGMALISAVFVSIILMSAERFLFGIFVNDAGVVEIGIHMMNVIAPAYLLFAFIEVFSGALRAQGAVVVSTLITMVGICVLRMIWVTLVAAHGTLEQVIICYPITWAAGALAMSIYYIYKQRKIFQAR</sequence>
<dbReference type="CDD" id="cd13138">
    <property type="entry name" value="MATE_yoeA_like"/>
    <property type="match status" value="1"/>
</dbReference>
<name>A0A0M6X0Z9_9FIRM</name>
<feature type="transmembrane region" description="Helical" evidence="7">
    <location>
        <begin position="170"/>
        <end position="191"/>
    </location>
</feature>
<dbReference type="GO" id="GO:0015297">
    <property type="term" value="F:antiporter activity"/>
    <property type="evidence" value="ECO:0007669"/>
    <property type="project" value="InterPro"/>
</dbReference>
<dbReference type="GO" id="GO:0042910">
    <property type="term" value="F:xenobiotic transmembrane transporter activity"/>
    <property type="evidence" value="ECO:0007669"/>
    <property type="project" value="InterPro"/>
</dbReference>
<dbReference type="RefSeq" id="WP_055040473.1">
    <property type="nucleotide sequence ID" value="NZ_CAKZTK010000045.1"/>
</dbReference>
<evidence type="ECO:0000313" key="9">
    <source>
        <dbReference type="Proteomes" id="UP000049828"/>
    </source>
</evidence>
<comment type="subcellular location">
    <subcellularLocation>
        <location evidence="1">Cell membrane</location>
        <topology evidence="1">Multi-pass membrane protein</topology>
    </subcellularLocation>
</comment>
<dbReference type="InterPro" id="IPR052031">
    <property type="entry name" value="Membrane_Transporter-Flippase"/>
</dbReference>
<dbReference type="EMBL" id="CVRS01000117">
    <property type="protein sequence ID" value="CRL43164.1"/>
    <property type="molecule type" value="Genomic_DNA"/>
</dbReference>
<dbReference type="AlphaFoldDB" id="A0A0M6X0Z9"/>
<evidence type="ECO:0000256" key="1">
    <source>
        <dbReference type="ARBA" id="ARBA00004651"/>
    </source>
</evidence>
<dbReference type="Proteomes" id="UP000049828">
    <property type="component" value="Unassembled WGS sequence"/>
</dbReference>
<feature type="transmembrane region" description="Helical" evidence="7">
    <location>
        <begin position="286"/>
        <end position="308"/>
    </location>
</feature>
<dbReference type="InterPro" id="IPR048279">
    <property type="entry name" value="MdtK-like"/>
</dbReference>
<evidence type="ECO:0000256" key="2">
    <source>
        <dbReference type="ARBA" id="ARBA00022448"/>
    </source>
</evidence>
<feature type="transmembrane region" description="Helical" evidence="7">
    <location>
        <begin position="240"/>
        <end position="266"/>
    </location>
</feature>